<evidence type="ECO:0000256" key="1">
    <source>
        <dbReference type="SAM" id="SignalP"/>
    </source>
</evidence>
<protein>
    <submittedName>
        <fullName evidence="2">Uncharacterized protein</fullName>
    </submittedName>
</protein>
<dbReference type="EMBL" id="CP047650">
    <property type="protein sequence ID" value="QHJ00528.1"/>
    <property type="molecule type" value="Genomic_DNA"/>
</dbReference>
<name>A0A857J9X4_9BURK</name>
<dbReference type="KEGG" id="xyk:GT347_22655"/>
<reference evidence="2 3" key="1">
    <citation type="submission" date="2020-01" db="EMBL/GenBank/DDBJ databases">
        <title>Genome sequencing of strain KACC 21265.</title>
        <authorList>
            <person name="Heo J."/>
            <person name="Kim S.-J."/>
            <person name="Kim J.-S."/>
            <person name="Hong S.-B."/>
            <person name="Kwon S.-W."/>
        </authorList>
    </citation>
    <scope>NUCLEOTIDE SEQUENCE [LARGE SCALE GENOMIC DNA]</scope>
    <source>
        <strain evidence="2 3">KACC 21265</strain>
    </source>
</reference>
<evidence type="ECO:0000313" key="3">
    <source>
        <dbReference type="Proteomes" id="UP000464787"/>
    </source>
</evidence>
<keyword evidence="3" id="KW-1185">Reference proteome</keyword>
<accession>A0A857J9X4</accession>
<dbReference type="RefSeq" id="WP_160554338.1">
    <property type="nucleotide sequence ID" value="NZ_CP047650.1"/>
</dbReference>
<feature type="chain" id="PRO_5032987428" evidence="1">
    <location>
        <begin position="26"/>
        <end position="230"/>
    </location>
</feature>
<organism evidence="2 3">
    <name type="scientific">Xylophilus rhododendri</name>
    <dbReference type="NCBI Taxonomy" id="2697032"/>
    <lineage>
        <taxon>Bacteria</taxon>
        <taxon>Pseudomonadati</taxon>
        <taxon>Pseudomonadota</taxon>
        <taxon>Betaproteobacteria</taxon>
        <taxon>Burkholderiales</taxon>
        <taxon>Xylophilus</taxon>
    </lineage>
</organism>
<dbReference type="Proteomes" id="UP000464787">
    <property type="component" value="Chromosome"/>
</dbReference>
<gene>
    <name evidence="2" type="ORF">GT347_22655</name>
</gene>
<sequence>MTSLSRLAPALLAALAVFSATGAAAAALCSSDSKAPPRVIVERFLPDTCSQCWSRPVAQADRGAFTIDWIVPGDDSQAPLAAAALPEASERLAALGYTPETPEPQFWKWRHPVVSAQGGKLRVAQGPAVNDYLGVSIGWTPPPAAAGGPFDAWLLLIEDLPAGSAGATGARRLVRGALSVEHIALDAKGWSERRSMHIPEGADPAKLRLVGWIADDRGRLIASAASHCTP</sequence>
<proteinExistence type="predicted"/>
<keyword evidence="1" id="KW-0732">Signal</keyword>
<feature type="signal peptide" evidence="1">
    <location>
        <begin position="1"/>
        <end position="25"/>
    </location>
</feature>
<dbReference type="AlphaFoldDB" id="A0A857J9X4"/>
<evidence type="ECO:0000313" key="2">
    <source>
        <dbReference type="EMBL" id="QHJ00528.1"/>
    </source>
</evidence>